<organism evidence="1 2">
    <name type="scientific">Laetiporus sulphureus 93-53</name>
    <dbReference type="NCBI Taxonomy" id="1314785"/>
    <lineage>
        <taxon>Eukaryota</taxon>
        <taxon>Fungi</taxon>
        <taxon>Dikarya</taxon>
        <taxon>Basidiomycota</taxon>
        <taxon>Agaricomycotina</taxon>
        <taxon>Agaricomycetes</taxon>
        <taxon>Polyporales</taxon>
        <taxon>Laetiporus</taxon>
    </lineage>
</organism>
<dbReference type="GeneID" id="63824119"/>
<dbReference type="RefSeq" id="XP_040763516.1">
    <property type="nucleotide sequence ID" value="XM_040907090.1"/>
</dbReference>
<dbReference type="AlphaFoldDB" id="A0A165DWI8"/>
<sequence>MSISVIGAVGLQIVLEIAETQRCILARLLLSQPVKHCRSSRPYIDILWIKFQCNQLPLGDDMAVALDKNTTITLMLVKNRCSTCEDIDAVWEVTDAMAGASSIVDIIPIIIAYSPSEELILTDVDKNNFNSALDMFRTVHERHGTALVSIKLPVSGLQRIETLTGSDKGERDMLKVFNGYAVHVEEEQLGPE</sequence>
<proteinExistence type="predicted"/>
<dbReference type="EMBL" id="KV427628">
    <property type="protein sequence ID" value="KZT05776.1"/>
    <property type="molecule type" value="Genomic_DNA"/>
</dbReference>
<keyword evidence="2" id="KW-1185">Reference proteome</keyword>
<evidence type="ECO:0000313" key="1">
    <source>
        <dbReference type="EMBL" id="KZT05776.1"/>
    </source>
</evidence>
<dbReference type="InParanoid" id="A0A165DWI8"/>
<evidence type="ECO:0000313" key="2">
    <source>
        <dbReference type="Proteomes" id="UP000076871"/>
    </source>
</evidence>
<reference evidence="1 2" key="1">
    <citation type="journal article" date="2016" name="Mol. Biol. Evol.">
        <title>Comparative Genomics of Early-Diverging Mushroom-Forming Fungi Provides Insights into the Origins of Lignocellulose Decay Capabilities.</title>
        <authorList>
            <person name="Nagy L.G."/>
            <person name="Riley R."/>
            <person name="Tritt A."/>
            <person name="Adam C."/>
            <person name="Daum C."/>
            <person name="Floudas D."/>
            <person name="Sun H."/>
            <person name="Yadav J.S."/>
            <person name="Pangilinan J."/>
            <person name="Larsson K.H."/>
            <person name="Matsuura K."/>
            <person name="Barry K."/>
            <person name="Labutti K."/>
            <person name="Kuo R."/>
            <person name="Ohm R.A."/>
            <person name="Bhattacharya S.S."/>
            <person name="Shirouzu T."/>
            <person name="Yoshinaga Y."/>
            <person name="Martin F.M."/>
            <person name="Grigoriev I.V."/>
            <person name="Hibbett D.S."/>
        </authorList>
    </citation>
    <scope>NUCLEOTIDE SEQUENCE [LARGE SCALE GENOMIC DNA]</scope>
    <source>
        <strain evidence="1 2">93-53</strain>
    </source>
</reference>
<dbReference type="Proteomes" id="UP000076871">
    <property type="component" value="Unassembled WGS sequence"/>
</dbReference>
<name>A0A165DWI8_9APHY</name>
<accession>A0A165DWI8</accession>
<gene>
    <name evidence="1" type="ORF">LAESUDRAFT_714741</name>
</gene>
<protein>
    <submittedName>
        <fullName evidence="1">Uncharacterized protein</fullName>
    </submittedName>
</protein>